<dbReference type="PROSITE" id="PS00973">
    <property type="entry name" value="USP_2"/>
    <property type="match status" value="1"/>
</dbReference>
<dbReference type="InterPro" id="IPR038765">
    <property type="entry name" value="Papain-like_cys_pep_sf"/>
</dbReference>
<organism evidence="2 3">
    <name type="scientific">Sapajus apella</name>
    <name type="common">Brown-capped capuchin</name>
    <name type="synonym">Cebus apella</name>
    <dbReference type="NCBI Taxonomy" id="9515"/>
    <lineage>
        <taxon>Eukaryota</taxon>
        <taxon>Metazoa</taxon>
        <taxon>Chordata</taxon>
        <taxon>Craniata</taxon>
        <taxon>Vertebrata</taxon>
        <taxon>Euteleostomi</taxon>
        <taxon>Mammalia</taxon>
        <taxon>Eutheria</taxon>
        <taxon>Euarchontoglires</taxon>
        <taxon>Primates</taxon>
        <taxon>Haplorrhini</taxon>
        <taxon>Platyrrhini</taxon>
        <taxon>Cebidae</taxon>
        <taxon>Cebinae</taxon>
        <taxon>Sapajus</taxon>
    </lineage>
</organism>
<dbReference type="GO" id="GO:0016579">
    <property type="term" value="P:protein deubiquitination"/>
    <property type="evidence" value="ECO:0007669"/>
    <property type="project" value="InterPro"/>
</dbReference>
<dbReference type="CTD" id="84640"/>
<dbReference type="PANTHER" id="PTHR24006:SF710">
    <property type="entry name" value="UBIQUITIN CARBOXYL-TERMINAL HYDROLASE 38"/>
    <property type="match status" value="1"/>
</dbReference>
<dbReference type="Pfam" id="PF21246">
    <property type="entry name" value="Usp38-like_N"/>
    <property type="match status" value="1"/>
</dbReference>
<name>A0A6J3F9R1_SAPAP</name>
<dbReference type="SUPFAM" id="SSF54001">
    <property type="entry name" value="Cysteine proteinases"/>
    <property type="match status" value="1"/>
</dbReference>
<dbReference type="GO" id="GO:0004843">
    <property type="term" value="F:cysteine-type deubiquitinase activity"/>
    <property type="evidence" value="ECO:0007669"/>
    <property type="project" value="InterPro"/>
</dbReference>
<dbReference type="Pfam" id="PF00443">
    <property type="entry name" value="UCH"/>
    <property type="match status" value="1"/>
</dbReference>
<sequence length="1007" mass="112395">MDKILEGLVSSSHPLPLKRVIVRKVVESAEHWLDKAQCEAMFDLTTRLILEGQDPFQRQVGHQVLEAYARYHRPEFESFFNKTFVLSLLQQGYHSLDRKDVAILDYIHNGLKLIMSCPSVLDLFSLLQVEVLRMVCERPEPQLCARLSDLLTDFVQCIPKGKLSITFCQQLVRTISHFQCVSTQERELREYVSQVTKVSNLLQNIWKAEPATLLPSLQEVFASISSTDASFEPSVALASLVQHIPLQMITVLIRSLTTDPNVKDASMTQALCRMIDWLSWPLAQHVDTWVIALLKGLAAVQKFTILIDVTLLKIELIVPHVVNLVHSFKSDGLPSSTAFLVQLTELIHCMMYHYSGFPDLYEPILEAIKDFPKPSEEKIKLILNQSAWTSQSNSLASCLSRLSGKSETGKTGLINLGNTCYMNSVIQALFMATDFRRQVLSLNLNGCNSLMKKLQHLFAFLAHTQREAYAPRIFFEASRPPWFTPRSQQDCSEYLRFLLDRLHEEEKILRVQSSHKASEILECSETSLQEVTSKAAVLTETPCTSDGEKTLIEKMFGGKLRTHICCLNCRSTSQKVEAFTDLSLAFCPSSLENMSFQDTASSPNAQDGGLMQATIPSPSEEPVVYNPTTAAFICDSVVNERTIGSPPDEFYCSENTSVPNESNKILVNKGVPQKTGGETTPSVTDLLNYFLAPEILTGDNQYYCGNCASLQNAEKTMQITEEPEYLILTLLRFSYDQKYHVRRKILDNVSLPLVLELPVKRTTSFSSLSESWSVDVDFTDISENLAKKLKPSGTDEASCTKLVPYLLSSVVVHSGISSESGHYYSYARNVTSTESSYQMCHQSEALALASSQSHLLGRDSPSAIIEQDLENKEMSKEWFLFNDSRVTFTSFQSVQKITSRFPKDTAYVLLYKKQNSTNGLSGNNPTSGLWINGDPPLQKELMDAITKDNKLYLQEQELNARARALQASSASCSFRPNGFDDNDPPGSCGPTGGGGGGGFNTVGRLVF</sequence>
<dbReference type="Gene3D" id="3.90.70.10">
    <property type="entry name" value="Cysteine proteinases"/>
    <property type="match status" value="1"/>
</dbReference>
<dbReference type="InterPro" id="IPR033840">
    <property type="entry name" value="USP38"/>
</dbReference>
<evidence type="ECO:0000313" key="2">
    <source>
        <dbReference type="Proteomes" id="UP000504640"/>
    </source>
</evidence>
<accession>A0A6J3F9R1</accession>
<dbReference type="GO" id="GO:0005634">
    <property type="term" value="C:nucleus"/>
    <property type="evidence" value="ECO:0007669"/>
    <property type="project" value="TreeGrafter"/>
</dbReference>
<dbReference type="InterPro" id="IPR028889">
    <property type="entry name" value="USP"/>
</dbReference>
<protein>
    <submittedName>
        <fullName evidence="3">Ubiquitin carboxyl-terminal hydrolase 38 isoform X2</fullName>
    </submittedName>
</protein>
<dbReference type="PANTHER" id="PTHR24006">
    <property type="entry name" value="UBIQUITIN CARBOXYL-TERMINAL HYDROLASE"/>
    <property type="match status" value="1"/>
</dbReference>
<proteinExistence type="predicted"/>
<gene>
    <name evidence="3" type="primary">USP38</name>
</gene>
<evidence type="ECO:0000313" key="3">
    <source>
        <dbReference type="RefSeq" id="XP_032102393.1"/>
    </source>
</evidence>
<dbReference type="RefSeq" id="XP_032102393.1">
    <property type="nucleotide sequence ID" value="XM_032246502.1"/>
</dbReference>
<dbReference type="InterPro" id="IPR018200">
    <property type="entry name" value="USP_CS"/>
</dbReference>
<dbReference type="InterPro" id="IPR049407">
    <property type="entry name" value="Usp38-like_N"/>
</dbReference>
<dbReference type="AlphaFoldDB" id="A0A6J3F9R1"/>
<dbReference type="GeneID" id="116529007"/>
<reference evidence="3" key="1">
    <citation type="submission" date="2025-08" db="UniProtKB">
        <authorList>
            <consortium name="RefSeq"/>
        </authorList>
    </citation>
    <scope>IDENTIFICATION</scope>
    <source>
        <tissue evidence="3">Blood</tissue>
    </source>
</reference>
<dbReference type="PROSITE" id="PS00972">
    <property type="entry name" value="USP_1"/>
    <property type="match status" value="1"/>
</dbReference>
<dbReference type="InterPro" id="IPR001394">
    <property type="entry name" value="Peptidase_C19_UCH"/>
</dbReference>
<dbReference type="GO" id="GO:0006511">
    <property type="term" value="P:ubiquitin-dependent protein catabolic process"/>
    <property type="evidence" value="ECO:0007669"/>
    <property type="project" value="InterPro"/>
</dbReference>
<dbReference type="GO" id="GO:0005829">
    <property type="term" value="C:cytosol"/>
    <property type="evidence" value="ECO:0007669"/>
    <property type="project" value="TreeGrafter"/>
</dbReference>
<dbReference type="Proteomes" id="UP000504640">
    <property type="component" value="Unplaced"/>
</dbReference>
<dbReference type="InterPro" id="IPR050164">
    <property type="entry name" value="Peptidase_C19"/>
</dbReference>
<dbReference type="PROSITE" id="PS50235">
    <property type="entry name" value="USP_3"/>
    <property type="match status" value="1"/>
</dbReference>
<keyword evidence="2" id="KW-1185">Reference proteome</keyword>
<dbReference type="CDD" id="cd02664">
    <property type="entry name" value="Peptidase_C19H"/>
    <property type="match status" value="1"/>
</dbReference>
<dbReference type="SUPFAM" id="SSF48371">
    <property type="entry name" value="ARM repeat"/>
    <property type="match status" value="1"/>
</dbReference>
<keyword evidence="3" id="KW-0378">Hydrolase</keyword>
<dbReference type="InterPro" id="IPR016024">
    <property type="entry name" value="ARM-type_fold"/>
</dbReference>
<evidence type="ECO:0000259" key="1">
    <source>
        <dbReference type="PROSITE" id="PS50235"/>
    </source>
</evidence>
<feature type="domain" description="USP" evidence="1">
    <location>
        <begin position="411"/>
        <end position="914"/>
    </location>
</feature>